<organism evidence="2 3">
    <name type="scientific">Chromobacterium violaceum</name>
    <dbReference type="NCBI Taxonomy" id="536"/>
    <lineage>
        <taxon>Bacteria</taxon>
        <taxon>Pseudomonadati</taxon>
        <taxon>Pseudomonadota</taxon>
        <taxon>Betaproteobacteria</taxon>
        <taxon>Neisseriales</taxon>
        <taxon>Chromobacteriaceae</taxon>
        <taxon>Chromobacterium</taxon>
    </lineage>
</organism>
<sequence>MDGSIFALDPDIPPANQRMVLRARGVAKPQWWLDGKRLGSGAELAWFPWPGRHRLELRGGDGKVVQAVKFEVRGASLRPGRPR</sequence>
<dbReference type="Proteomes" id="UP000275777">
    <property type="component" value="Chromosome"/>
</dbReference>
<dbReference type="EMBL" id="LR134182">
    <property type="protein sequence ID" value="VEB43262.1"/>
    <property type="molecule type" value="Genomic_DNA"/>
</dbReference>
<evidence type="ECO:0000313" key="3">
    <source>
        <dbReference type="Proteomes" id="UP000275777"/>
    </source>
</evidence>
<name>A0A3S4HN44_CHRVL</name>
<proteinExistence type="predicted"/>
<keyword evidence="2" id="KW-0645">Protease</keyword>
<feature type="domain" description="Penicillin-binding C-terminal" evidence="1">
    <location>
        <begin position="2"/>
        <end position="70"/>
    </location>
</feature>
<dbReference type="GO" id="GO:0004180">
    <property type="term" value="F:carboxypeptidase activity"/>
    <property type="evidence" value="ECO:0007669"/>
    <property type="project" value="UniProtKB-KW"/>
</dbReference>
<keyword evidence="2" id="KW-0378">Hydrolase</keyword>
<reference evidence="2 3" key="1">
    <citation type="submission" date="2018-12" db="EMBL/GenBank/DDBJ databases">
        <authorList>
            <consortium name="Pathogen Informatics"/>
        </authorList>
    </citation>
    <scope>NUCLEOTIDE SEQUENCE [LARGE SCALE GENOMIC DNA]</scope>
    <source>
        <strain evidence="2 3">NCTC9695</strain>
    </source>
</reference>
<dbReference type="InterPro" id="IPR009647">
    <property type="entry name" value="PBP_C"/>
</dbReference>
<dbReference type="Pfam" id="PF06832">
    <property type="entry name" value="BiPBP_C"/>
    <property type="match status" value="1"/>
</dbReference>
<accession>A0A3S4HN44</accession>
<evidence type="ECO:0000259" key="1">
    <source>
        <dbReference type="Pfam" id="PF06832"/>
    </source>
</evidence>
<evidence type="ECO:0000313" key="2">
    <source>
        <dbReference type="EMBL" id="VEB43262.1"/>
    </source>
</evidence>
<gene>
    <name evidence="2" type="ORF">NCTC9695_03718</name>
</gene>
<protein>
    <submittedName>
        <fullName evidence="2">Membrane carboxypeptidase/penicillin-binding protein PbpC</fullName>
    </submittedName>
</protein>
<dbReference type="AlphaFoldDB" id="A0A3S4HN44"/>
<keyword evidence="2" id="KW-0121">Carboxypeptidase</keyword>